<feature type="compositionally biased region" description="Low complexity" evidence="1">
    <location>
        <begin position="75"/>
        <end position="96"/>
    </location>
</feature>
<protein>
    <submittedName>
        <fullName evidence="3">Predicted protein</fullName>
    </submittedName>
</protein>
<dbReference type="HOGENOM" id="CLU_1816127_0_0_1"/>
<dbReference type="GeneID" id="6077788"/>
<dbReference type="AlphaFoldDB" id="B0DE44"/>
<dbReference type="EMBL" id="DS547105">
    <property type="protein sequence ID" value="EDR07322.1"/>
    <property type="molecule type" value="Genomic_DNA"/>
</dbReference>
<dbReference type="Proteomes" id="UP000001194">
    <property type="component" value="Unassembled WGS sequence"/>
</dbReference>
<gene>
    <name evidence="3" type="ORF">LACBIDRAFT_299125</name>
</gene>
<feature type="region of interest" description="Disordered" evidence="1">
    <location>
        <begin position="75"/>
        <end position="105"/>
    </location>
</feature>
<keyword evidence="2" id="KW-0472">Membrane</keyword>
<keyword evidence="2" id="KW-0812">Transmembrane</keyword>
<reference evidence="3 4" key="1">
    <citation type="journal article" date="2008" name="Nature">
        <title>The genome of Laccaria bicolor provides insights into mycorrhizal symbiosis.</title>
        <authorList>
            <person name="Martin F."/>
            <person name="Aerts A."/>
            <person name="Ahren D."/>
            <person name="Brun A."/>
            <person name="Danchin E.G.J."/>
            <person name="Duchaussoy F."/>
            <person name="Gibon J."/>
            <person name="Kohler A."/>
            <person name="Lindquist E."/>
            <person name="Pereda V."/>
            <person name="Salamov A."/>
            <person name="Shapiro H.J."/>
            <person name="Wuyts J."/>
            <person name="Blaudez D."/>
            <person name="Buee M."/>
            <person name="Brokstein P."/>
            <person name="Canbaeck B."/>
            <person name="Cohen D."/>
            <person name="Courty P.E."/>
            <person name="Coutinho P.M."/>
            <person name="Delaruelle C."/>
            <person name="Detter J.C."/>
            <person name="Deveau A."/>
            <person name="DiFazio S."/>
            <person name="Duplessis S."/>
            <person name="Fraissinet-Tachet L."/>
            <person name="Lucic E."/>
            <person name="Frey-Klett P."/>
            <person name="Fourrey C."/>
            <person name="Feussner I."/>
            <person name="Gay G."/>
            <person name="Grimwood J."/>
            <person name="Hoegger P.J."/>
            <person name="Jain P."/>
            <person name="Kilaru S."/>
            <person name="Labbe J."/>
            <person name="Lin Y.C."/>
            <person name="Legue V."/>
            <person name="Le Tacon F."/>
            <person name="Marmeisse R."/>
            <person name="Melayah D."/>
            <person name="Montanini B."/>
            <person name="Muratet M."/>
            <person name="Nehls U."/>
            <person name="Niculita-Hirzel H."/>
            <person name="Oudot-Le Secq M.P."/>
            <person name="Peter M."/>
            <person name="Quesneville H."/>
            <person name="Rajashekar B."/>
            <person name="Reich M."/>
            <person name="Rouhier N."/>
            <person name="Schmutz J."/>
            <person name="Yin T."/>
            <person name="Chalot M."/>
            <person name="Henrissat B."/>
            <person name="Kuees U."/>
            <person name="Lucas S."/>
            <person name="Van de Peer Y."/>
            <person name="Podila G.K."/>
            <person name="Polle A."/>
            <person name="Pukkila P.J."/>
            <person name="Richardson P.M."/>
            <person name="Rouze P."/>
            <person name="Sanders I.R."/>
            <person name="Stajich J.E."/>
            <person name="Tunlid A."/>
            <person name="Tuskan G."/>
            <person name="Grigoriev I.V."/>
        </authorList>
    </citation>
    <scope>NUCLEOTIDE SEQUENCE [LARGE SCALE GENOMIC DNA]</scope>
    <source>
        <strain evidence="4">S238N-H82 / ATCC MYA-4686</strain>
    </source>
</reference>
<evidence type="ECO:0000256" key="2">
    <source>
        <dbReference type="SAM" id="Phobius"/>
    </source>
</evidence>
<proteinExistence type="predicted"/>
<dbReference type="KEGG" id="lbc:LACBIDRAFT_299125"/>
<evidence type="ECO:0000256" key="1">
    <source>
        <dbReference type="SAM" id="MobiDB-lite"/>
    </source>
</evidence>
<evidence type="ECO:0000313" key="4">
    <source>
        <dbReference type="Proteomes" id="UP000001194"/>
    </source>
</evidence>
<keyword evidence="2" id="KW-1133">Transmembrane helix</keyword>
<sequence length="142" mass="15897">MELEKAIDERGRVLDQRKYELEERSKRIQELKEIHDARLGTLNASTSSNSWPITLLWSIVFHVLGDKTSSLLFPSFPPSSSNPSSSSSSNPNYSATTPPPRRPRRDWEARHDLYLSTGGWGSYLVLVGIGVCAVVLKVLVRS</sequence>
<keyword evidence="4" id="KW-1185">Reference proteome</keyword>
<accession>B0DE44</accession>
<name>B0DE44_LACBS</name>
<evidence type="ECO:0000313" key="3">
    <source>
        <dbReference type="EMBL" id="EDR07322.1"/>
    </source>
</evidence>
<organism evidence="4">
    <name type="scientific">Laccaria bicolor (strain S238N-H82 / ATCC MYA-4686)</name>
    <name type="common">Bicoloured deceiver</name>
    <name type="synonym">Laccaria laccata var. bicolor</name>
    <dbReference type="NCBI Taxonomy" id="486041"/>
    <lineage>
        <taxon>Eukaryota</taxon>
        <taxon>Fungi</taxon>
        <taxon>Dikarya</taxon>
        <taxon>Basidiomycota</taxon>
        <taxon>Agaricomycotina</taxon>
        <taxon>Agaricomycetes</taxon>
        <taxon>Agaricomycetidae</taxon>
        <taxon>Agaricales</taxon>
        <taxon>Agaricineae</taxon>
        <taxon>Hydnangiaceae</taxon>
        <taxon>Laccaria</taxon>
    </lineage>
</organism>
<dbReference type="OrthoDB" id="10570249at2759"/>
<dbReference type="InParanoid" id="B0DE44"/>
<dbReference type="RefSeq" id="XP_001882253.1">
    <property type="nucleotide sequence ID" value="XM_001882218.1"/>
</dbReference>
<feature type="transmembrane region" description="Helical" evidence="2">
    <location>
        <begin position="120"/>
        <end position="140"/>
    </location>
</feature>